<comment type="caution">
    <text evidence="1">The sequence shown here is derived from an EMBL/GenBank/DDBJ whole genome shotgun (WGS) entry which is preliminary data.</text>
</comment>
<keyword evidence="2" id="KW-1185">Reference proteome</keyword>
<proteinExistence type="predicted"/>
<dbReference type="EMBL" id="JAVDUM010000017">
    <property type="protein sequence ID" value="MDR6868699.1"/>
    <property type="molecule type" value="Genomic_DNA"/>
</dbReference>
<sequence>MTHANSPDDALPVHAAIARAVADYRRIFPAPLPLAPNLTLAVRALAERDALAAKLAAVEKLAEGWDSRRALFRAQGAYEAAGFLTRVITQLRDIITPTERTPA</sequence>
<name>A0ABU1SGM9_9MICO</name>
<protein>
    <submittedName>
        <fullName evidence="1">Uncharacterized protein</fullName>
    </submittedName>
</protein>
<gene>
    <name evidence="1" type="ORF">J2Y69_003323</name>
</gene>
<evidence type="ECO:0000313" key="1">
    <source>
        <dbReference type="EMBL" id="MDR6868699.1"/>
    </source>
</evidence>
<dbReference type="Proteomes" id="UP001259347">
    <property type="component" value="Unassembled WGS sequence"/>
</dbReference>
<accession>A0ABU1SGM9</accession>
<dbReference type="RefSeq" id="WP_310022785.1">
    <property type="nucleotide sequence ID" value="NZ_JAVDUM010000017.1"/>
</dbReference>
<evidence type="ECO:0000313" key="2">
    <source>
        <dbReference type="Proteomes" id="UP001259347"/>
    </source>
</evidence>
<reference evidence="1 2" key="1">
    <citation type="submission" date="2023-07" db="EMBL/GenBank/DDBJ databases">
        <title>Sorghum-associated microbial communities from plants grown in Nebraska, USA.</title>
        <authorList>
            <person name="Schachtman D."/>
        </authorList>
    </citation>
    <scope>NUCLEOTIDE SEQUENCE [LARGE SCALE GENOMIC DNA]</scope>
    <source>
        <strain evidence="1 2">2980</strain>
    </source>
</reference>
<organism evidence="1 2">
    <name type="scientific">Microbacterium resistens</name>
    <dbReference type="NCBI Taxonomy" id="156977"/>
    <lineage>
        <taxon>Bacteria</taxon>
        <taxon>Bacillati</taxon>
        <taxon>Actinomycetota</taxon>
        <taxon>Actinomycetes</taxon>
        <taxon>Micrococcales</taxon>
        <taxon>Microbacteriaceae</taxon>
        <taxon>Microbacterium</taxon>
    </lineage>
</organism>